<sequence>MQEVCKEPTIIPIISTSDSFGGPTHAWTGIFIDGWTDLYIIPRGIVKRSRSFCSDVGGFLILKGENARPHRARFVENQPCEKSILRLGWPARSPDLNPIEHVWDALGRQIIYIQPTS</sequence>
<reference evidence="1 2" key="1">
    <citation type="journal article" date="2019" name="Sci. Rep.">
        <title>Orb-weaving spider Araneus ventricosus genome elucidates the spidroin gene catalogue.</title>
        <authorList>
            <person name="Kono N."/>
            <person name="Nakamura H."/>
            <person name="Ohtoshi R."/>
            <person name="Moran D.A.P."/>
            <person name="Shinohara A."/>
            <person name="Yoshida Y."/>
            <person name="Fujiwara M."/>
            <person name="Mori M."/>
            <person name="Tomita M."/>
            <person name="Arakawa K."/>
        </authorList>
    </citation>
    <scope>NUCLEOTIDE SEQUENCE [LARGE SCALE GENOMIC DNA]</scope>
</reference>
<dbReference type="Gene3D" id="3.30.420.10">
    <property type="entry name" value="Ribonuclease H-like superfamily/Ribonuclease H"/>
    <property type="match status" value="1"/>
</dbReference>
<dbReference type="AlphaFoldDB" id="A0A4Y2Q173"/>
<dbReference type="Proteomes" id="UP000499080">
    <property type="component" value="Unassembled WGS sequence"/>
</dbReference>
<proteinExistence type="predicted"/>
<dbReference type="EMBL" id="BGPR01012835">
    <property type="protein sequence ID" value="GBN57898.1"/>
    <property type="molecule type" value="Genomic_DNA"/>
</dbReference>
<protein>
    <recommendedName>
        <fullName evidence="3">Tc1-like transposase DDE domain-containing protein</fullName>
    </recommendedName>
</protein>
<dbReference type="InterPro" id="IPR036397">
    <property type="entry name" value="RNaseH_sf"/>
</dbReference>
<dbReference type="GO" id="GO:0003676">
    <property type="term" value="F:nucleic acid binding"/>
    <property type="evidence" value="ECO:0007669"/>
    <property type="project" value="InterPro"/>
</dbReference>
<evidence type="ECO:0000313" key="2">
    <source>
        <dbReference type="Proteomes" id="UP000499080"/>
    </source>
</evidence>
<keyword evidence="2" id="KW-1185">Reference proteome</keyword>
<accession>A0A4Y2Q173</accession>
<evidence type="ECO:0000313" key="1">
    <source>
        <dbReference type="EMBL" id="GBN57898.1"/>
    </source>
</evidence>
<name>A0A4Y2Q173_ARAVE</name>
<gene>
    <name evidence="1" type="ORF">AVEN_228738_1</name>
</gene>
<comment type="caution">
    <text evidence="1">The sequence shown here is derived from an EMBL/GenBank/DDBJ whole genome shotgun (WGS) entry which is preliminary data.</text>
</comment>
<organism evidence="1 2">
    <name type="scientific">Araneus ventricosus</name>
    <name type="common">Orbweaver spider</name>
    <name type="synonym">Epeira ventricosa</name>
    <dbReference type="NCBI Taxonomy" id="182803"/>
    <lineage>
        <taxon>Eukaryota</taxon>
        <taxon>Metazoa</taxon>
        <taxon>Ecdysozoa</taxon>
        <taxon>Arthropoda</taxon>
        <taxon>Chelicerata</taxon>
        <taxon>Arachnida</taxon>
        <taxon>Araneae</taxon>
        <taxon>Araneomorphae</taxon>
        <taxon>Entelegynae</taxon>
        <taxon>Araneoidea</taxon>
        <taxon>Araneidae</taxon>
        <taxon>Araneus</taxon>
    </lineage>
</organism>
<evidence type="ECO:0008006" key="3">
    <source>
        <dbReference type="Google" id="ProtNLM"/>
    </source>
</evidence>